<evidence type="ECO:0000256" key="1">
    <source>
        <dbReference type="SAM" id="MobiDB-lite"/>
    </source>
</evidence>
<feature type="compositionally biased region" description="Basic and acidic residues" evidence="1">
    <location>
        <begin position="45"/>
        <end position="59"/>
    </location>
</feature>
<evidence type="ECO:0000313" key="4">
    <source>
        <dbReference type="Proteomes" id="UP000032702"/>
    </source>
</evidence>
<protein>
    <recommendedName>
        <fullName evidence="2">RHD domain-containing protein</fullName>
    </recommendedName>
</protein>
<feature type="region of interest" description="Disordered" evidence="1">
    <location>
        <begin position="45"/>
        <end position="73"/>
    </location>
</feature>
<sequence>MGRGPYIRWTGRNTLPATPGSAVPPHHHECDAPRLHLHLLRGEPSPERHLDRVQPRRQPEPGQLELGRQRQPGAQVGLVRDVEEQEREVAQLLALGGGPNPRGHPRLEQGARELLGQHPAHAIIEVHLRHLVQGRHRHRLLGGGGDAHLRGRRVPPVPVHGHGDELHRIPVMLVLGLLFGRQPRLDHHHHLPFVRAQGLMGQVRKPRAQLLVEALAARLLRQPQQRLRQRAQARRQLERLRVIDVGRVPLALVLVEDAPQVARDGELLVGLLLVDDHLLQPLVDAADLDEGVFVLAELRVVERLEDGDHQLLEVLAPVGALPLAAQQGPGLLRHRDGIQLGGQPVRLGQHPDALLPAPGGMQHHAPVQQDEQRVLGAALPLQRGQILQGARIVLALVGLAHAPGARHVIPRAPRQQQRPQEQEKGPAQRTWASSAAREHGGHVLEAAARYQPTDRFSNFLRICFSSVHSMRPVRTLFSFAVIL</sequence>
<dbReference type="Proteomes" id="UP000032702">
    <property type="component" value="Unassembled WGS sequence"/>
</dbReference>
<accession>Q098U0</accession>
<dbReference type="InterPro" id="IPR011539">
    <property type="entry name" value="RHD_DNA_bind_dom"/>
</dbReference>
<organism evidence="3 4">
    <name type="scientific">Stigmatella aurantiaca (strain DW4/3-1)</name>
    <dbReference type="NCBI Taxonomy" id="378806"/>
    <lineage>
        <taxon>Bacteria</taxon>
        <taxon>Pseudomonadati</taxon>
        <taxon>Myxococcota</taxon>
        <taxon>Myxococcia</taxon>
        <taxon>Myxococcales</taxon>
        <taxon>Cystobacterineae</taxon>
        <taxon>Archangiaceae</taxon>
        <taxon>Stigmatella</taxon>
    </lineage>
</organism>
<reference evidence="3 4" key="1">
    <citation type="submission" date="2006-04" db="EMBL/GenBank/DDBJ databases">
        <authorList>
            <person name="Nierman W.C."/>
        </authorList>
    </citation>
    <scope>NUCLEOTIDE SEQUENCE [LARGE SCALE GENOMIC DNA]</scope>
    <source>
        <strain evidence="3 4">DW4/3-1</strain>
    </source>
</reference>
<gene>
    <name evidence="3" type="ORF">STIAU_7706</name>
</gene>
<dbReference type="GO" id="GO:0003677">
    <property type="term" value="F:DNA binding"/>
    <property type="evidence" value="ECO:0007669"/>
    <property type="project" value="InterPro"/>
</dbReference>
<feature type="region of interest" description="Disordered" evidence="1">
    <location>
        <begin position="407"/>
        <end position="438"/>
    </location>
</feature>
<evidence type="ECO:0000259" key="2">
    <source>
        <dbReference type="PROSITE" id="PS50254"/>
    </source>
</evidence>
<comment type="caution">
    <text evidence="3">The sequence shown here is derived from an EMBL/GenBank/DDBJ whole genome shotgun (WGS) entry which is preliminary data.</text>
</comment>
<feature type="domain" description="RHD" evidence="2">
    <location>
        <begin position="126"/>
        <end position="191"/>
    </location>
</feature>
<dbReference type="GO" id="GO:0003700">
    <property type="term" value="F:DNA-binding transcription factor activity"/>
    <property type="evidence" value="ECO:0007669"/>
    <property type="project" value="InterPro"/>
</dbReference>
<evidence type="ECO:0000313" key="3">
    <source>
        <dbReference type="EMBL" id="EAU68242.1"/>
    </source>
</evidence>
<feature type="region of interest" description="Disordered" evidence="1">
    <location>
        <begin position="1"/>
        <end position="28"/>
    </location>
</feature>
<dbReference type="EMBL" id="AAMD01000020">
    <property type="protein sequence ID" value="EAU68242.1"/>
    <property type="molecule type" value="Genomic_DNA"/>
</dbReference>
<name>Q098U0_STIAD</name>
<dbReference type="AlphaFoldDB" id="Q098U0"/>
<proteinExistence type="predicted"/>
<dbReference type="PROSITE" id="PS50254">
    <property type="entry name" value="REL_2"/>
    <property type="match status" value="1"/>
</dbReference>